<dbReference type="Proteomes" id="UP001056120">
    <property type="component" value="Linkage Group LG20"/>
</dbReference>
<keyword evidence="2" id="KW-1185">Reference proteome</keyword>
<dbReference type="EMBL" id="CM042037">
    <property type="protein sequence ID" value="KAI3741775.1"/>
    <property type="molecule type" value="Genomic_DNA"/>
</dbReference>
<accession>A0ACB9D5J4</accession>
<reference evidence="2" key="1">
    <citation type="journal article" date="2022" name="Mol. Ecol. Resour.">
        <title>The genomes of chicory, endive, great burdock and yacon provide insights into Asteraceae palaeo-polyploidization history and plant inulin production.</title>
        <authorList>
            <person name="Fan W."/>
            <person name="Wang S."/>
            <person name="Wang H."/>
            <person name="Wang A."/>
            <person name="Jiang F."/>
            <person name="Liu H."/>
            <person name="Zhao H."/>
            <person name="Xu D."/>
            <person name="Zhang Y."/>
        </authorList>
    </citation>
    <scope>NUCLEOTIDE SEQUENCE [LARGE SCALE GENOMIC DNA]</scope>
    <source>
        <strain evidence="2">cv. Yunnan</strain>
    </source>
</reference>
<sequence length="72" mass="8456">MISGLSYFRNSLEYFVHFSWNLQENSRKLHVTEFFFDMFGAVLSMYLVFRPASLMLQMMKQLGAATLEYVGD</sequence>
<evidence type="ECO:0000313" key="2">
    <source>
        <dbReference type="Proteomes" id="UP001056120"/>
    </source>
</evidence>
<organism evidence="1 2">
    <name type="scientific">Smallanthus sonchifolius</name>
    <dbReference type="NCBI Taxonomy" id="185202"/>
    <lineage>
        <taxon>Eukaryota</taxon>
        <taxon>Viridiplantae</taxon>
        <taxon>Streptophyta</taxon>
        <taxon>Embryophyta</taxon>
        <taxon>Tracheophyta</taxon>
        <taxon>Spermatophyta</taxon>
        <taxon>Magnoliopsida</taxon>
        <taxon>eudicotyledons</taxon>
        <taxon>Gunneridae</taxon>
        <taxon>Pentapetalae</taxon>
        <taxon>asterids</taxon>
        <taxon>campanulids</taxon>
        <taxon>Asterales</taxon>
        <taxon>Asteraceae</taxon>
        <taxon>Asteroideae</taxon>
        <taxon>Heliantheae alliance</taxon>
        <taxon>Millerieae</taxon>
        <taxon>Smallanthus</taxon>
    </lineage>
</organism>
<protein>
    <submittedName>
        <fullName evidence="1">Uncharacterized protein</fullName>
    </submittedName>
</protein>
<gene>
    <name evidence="1" type="ORF">L1987_59452</name>
</gene>
<proteinExistence type="predicted"/>
<evidence type="ECO:0000313" key="1">
    <source>
        <dbReference type="EMBL" id="KAI3741775.1"/>
    </source>
</evidence>
<comment type="caution">
    <text evidence="1">The sequence shown here is derived from an EMBL/GenBank/DDBJ whole genome shotgun (WGS) entry which is preliminary data.</text>
</comment>
<reference evidence="1 2" key="2">
    <citation type="journal article" date="2022" name="Mol. Ecol. Resour.">
        <title>The genomes of chicory, endive, great burdock and yacon provide insights into Asteraceae paleo-polyploidization history and plant inulin production.</title>
        <authorList>
            <person name="Fan W."/>
            <person name="Wang S."/>
            <person name="Wang H."/>
            <person name="Wang A."/>
            <person name="Jiang F."/>
            <person name="Liu H."/>
            <person name="Zhao H."/>
            <person name="Xu D."/>
            <person name="Zhang Y."/>
        </authorList>
    </citation>
    <scope>NUCLEOTIDE SEQUENCE [LARGE SCALE GENOMIC DNA]</scope>
    <source>
        <strain evidence="2">cv. Yunnan</strain>
        <tissue evidence="1">Leaves</tissue>
    </source>
</reference>
<name>A0ACB9D5J4_9ASTR</name>